<dbReference type="AlphaFoldDB" id="A0A834X7N5"/>
<sequence length="97" mass="10834">MISRFPLPSSAYVKQHTQCSNRSRFKAQNLVHLDRSKTLVVSTVDMLEKRLLPLTQGSFYGLVLLQNHGSGSWFCSRSSAAAAMVLLQNQFHGLVLL</sequence>
<evidence type="ECO:0000313" key="1">
    <source>
        <dbReference type="EMBL" id="KAF7839322.1"/>
    </source>
</evidence>
<gene>
    <name evidence="1" type="ORF">G2W53_007804</name>
</gene>
<dbReference type="EMBL" id="JAAIUW010000003">
    <property type="protein sequence ID" value="KAF7839322.1"/>
    <property type="molecule type" value="Genomic_DNA"/>
</dbReference>
<reference evidence="1" key="1">
    <citation type="submission" date="2020-09" db="EMBL/GenBank/DDBJ databases">
        <title>Genome-Enabled Discovery of Anthraquinone Biosynthesis in Senna tora.</title>
        <authorList>
            <person name="Kang S.-H."/>
            <person name="Pandey R.P."/>
            <person name="Lee C.-M."/>
            <person name="Sim J.-S."/>
            <person name="Jeong J.-T."/>
            <person name="Choi B.-S."/>
            <person name="Jung M."/>
            <person name="Ginzburg D."/>
            <person name="Zhao K."/>
            <person name="Won S.Y."/>
            <person name="Oh T.-J."/>
            <person name="Yu Y."/>
            <person name="Kim N.-H."/>
            <person name="Lee O.R."/>
            <person name="Lee T.-H."/>
            <person name="Bashyal P."/>
            <person name="Kim T.-S."/>
            <person name="Lee W.-H."/>
            <person name="Kawkins C."/>
            <person name="Kim C.-K."/>
            <person name="Kim J.S."/>
            <person name="Ahn B.O."/>
            <person name="Rhee S.Y."/>
            <person name="Sohng J.K."/>
        </authorList>
    </citation>
    <scope>NUCLEOTIDE SEQUENCE</scope>
    <source>
        <tissue evidence="1">Leaf</tissue>
    </source>
</reference>
<name>A0A834X7N5_9FABA</name>
<dbReference type="Proteomes" id="UP000634136">
    <property type="component" value="Unassembled WGS sequence"/>
</dbReference>
<organism evidence="1 2">
    <name type="scientific">Senna tora</name>
    <dbReference type="NCBI Taxonomy" id="362788"/>
    <lineage>
        <taxon>Eukaryota</taxon>
        <taxon>Viridiplantae</taxon>
        <taxon>Streptophyta</taxon>
        <taxon>Embryophyta</taxon>
        <taxon>Tracheophyta</taxon>
        <taxon>Spermatophyta</taxon>
        <taxon>Magnoliopsida</taxon>
        <taxon>eudicotyledons</taxon>
        <taxon>Gunneridae</taxon>
        <taxon>Pentapetalae</taxon>
        <taxon>rosids</taxon>
        <taxon>fabids</taxon>
        <taxon>Fabales</taxon>
        <taxon>Fabaceae</taxon>
        <taxon>Caesalpinioideae</taxon>
        <taxon>Cassia clade</taxon>
        <taxon>Senna</taxon>
    </lineage>
</organism>
<proteinExistence type="predicted"/>
<comment type="caution">
    <text evidence="1">The sequence shown here is derived from an EMBL/GenBank/DDBJ whole genome shotgun (WGS) entry which is preliminary data.</text>
</comment>
<protein>
    <submittedName>
        <fullName evidence="1">Uncharacterized protein</fullName>
    </submittedName>
</protein>
<evidence type="ECO:0000313" key="2">
    <source>
        <dbReference type="Proteomes" id="UP000634136"/>
    </source>
</evidence>
<keyword evidence="2" id="KW-1185">Reference proteome</keyword>
<accession>A0A834X7N5</accession>